<keyword evidence="3" id="KW-0067">ATP-binding</keyword>
<dbReference type="InterPro" id="IPR027417">
    <property type="entry name" value="P-loop_NTPase"/>
</dbReference>
<dbReference type="SUPFAM" id="SSF52540">
    <property type="entry name" value="P-loop containing nucleoside triphosphate hydrolases"/>
    <property type="match status" value="1"/>
</dbReference>
<dbReference type="Pfam" id="PF13481">
    <property type="entry name" value="AAA_25"/>
    <property type="match status" value="1"/>
</dbReference>
<dbReference type="GO" id="GO:0004386">
    <property type="term" value="F:helicase activity"/>
    <property type="evidence" value="ECO:0007669"/>
    <property type="project" value="UniProtKB-KW"/>
</dbReference>
<feature type="domain" description="RepB-like DNA primase" evidence="2">
    <location>
        <begin position="114"/>
        <end position="170"/>
    </location>
</feature>
<dbReference type="Pfam" id="PF16793">
    <property type="entry name" value="RepB_primase"/>
    <property type="match status" value="1"/>
</dbReference>
<dbReference type="Gene3D" id="3.40.50.300">
    <property type="entry name" value="P-loop containing nucleotide triphosphate hydrolases"/>
    <property type="match status" value="1"/>
</dbReference>
<feature type="region of interest" description="Disordered" evidence="1">
    <location>
        <begin position="568"/>
        <end position="592"/>
    </location>
</feature>
<evidence type="ECO:0000313" key="3">
    <source>
        <dbReference type="EMBL" id="DAD85148.1"/>
    </source>
</evidence>
<accession>A0A8S5MSD6</accession>
<organism evidence="3">
    <name type="scientific">Podoviridae sp. ctwV53</name>
    <dbReference type="NCBI Taxonomy" id="2826587"/>
    <lineage>
        <taxon>Viruses</taxon>
        <taxon>Duplodnaviria</taxon>
        <taxon>Heunggongvirae</taxon>
        <taxon>Uroviricota</taxon>
        <taxon>Caudoviricetes</taxon>
    </lineage>
</organism>
<proteinExistence type="predicted"/>
<reference evidence="3" key="1">
    <citation type="journal article" date="2021" name="Proc. Natl. Acad. Sci. U.S.A.">
        <title>A Catalog of Tens of Thousands of Viruses from Human Metagenomes Reveals Hidden Associations with Chronic Diseases.</title>
        <authorList>
            <person name="Tisza M.J."/>
            <person name="Buck C.B."/>
        </authorList>
    </citation>
    <scope>NUCLEOTIDE SEQUENCE</scope>
    <source>
        <strain evidence="3">CtwV53</strain>
    </source>
</reference>
<dbReference type="EMBL" id="BK014975">
    <property type="protein sequence ID" value="DAD85148.1"/>
    <property type="molecule type" value="Genomic_DNA"/>
</dbReference>
<keyword evidence="3" id="KW-0378">Hydrolase</keyword>
<keyword evidence="3" id="KW-0347">Helicase</keyword>
<protein>
    <submittedName>
        <fullName evidence="3">Replicative DNA helicase</fullName>
    </submittedName>
</protein>
<keyword evidence="3" id="KW-0547">Nucleotide-binding</keyword>
<evidence type="ECO:0000256" key="1">
    <source>
        <dbReference type="SAM" id="MobiDB-lite"/>
    </source>
</evidence>
<dbReference type="InterPro" id="IPR039459">
    <property type="entry name" value="RepB-like_DNA_primase_dom"/>
</dbReference>
<name>A0A8S5MSD6_9CAUD</name>
<sequence length="592" mass="68236">MKKQNKFITLLQRNFGENDLVNFGVNKKFYLERKTKEDPEFEDRFSRDFEQAKHYVKHIGSQVKALRDKYDLYISFTPTGGKERKKTNAQDTYIIAQDIDGAPIPTDLPPSYYWETSPGKYQGVWILDNKVNPQEHEILCRKLVKKYDFDPCGVDIVHLYRIPGSVNHKYATDFKVSGMKGEGTVYRKRDFMKHLEDVDITAQSSVKNEEIPFKMYDLDTLLDKYNVTKQFAHKLAVDRSEWAWKLERKMIINGASKEEVKFVLLSAPDDKAKFTDETVDAEVNRAFAKTQQEEKDAEEVEPTYTRLSKKFKIEEQGGKSLRTVTKNGKKRSTSVNIVRVDDIEPFDPTDFWLIEEFWENGSVGIIGAPSKSFKSTFALNLACAVATGKPFDGRKVKQGAVLILQGENNLSMEQHKIYAITGSETPPPIYFVDDNINMEHMYKLVNDIRELEVKLLIIDPMYLLFGSGDINRHQDIVERLEILSRLSKETGCAVMLIHHSRKLERGAKIQTSDMYGSAFIEGWYESMILLQRKTHNSSRLTTYFRNHKSGDVYDLVVDDNMGCKVYSRKDESDYEEKEASFGKISKKEKSDA</sequence>
<evidence type="ECO:0000259" key="2">
    <source>
        <dbReference type="Pfam" id="PF16793"/>
    </source>
</evidence>
<dbReference type="Gene3D" id="3.30.70.1790">
    <property type="entry name" value="RepB DNA-primase, N-terminal domain"/>
    <property type="match status" value="1"/>
</dbReference>